<dbReference type="Pfam" id="PF11611">
    <property type="entry name" value="DUF4352"/>
    <property type="match status" value="1"/>
</dbReference>
<organism evidence="3 4">
    <name type="scientific">Shouchella lonarensis</name>
    <dbReference type="NCBI Taxonomy" id="1464122"/>
    <lineage>
        <taxon>Bacteria</taxon>
        <taxon>Bacillati</taxon>
        <taxon>Bacillota</taxon>
        <taxon>Bacilli</taxon>
        <taxon>Bacillales</taxon>
        <taxon>Bacillaceae</taxon>
        <taxon>Shouchella</taxon>
    </lineage>
</organism>
<dbReference type="InterPro" id="IPR029050">
    <property type="entry name" value="Immunoprotect_excell_Ig-like"/>
</dbReference>
<feature type="domain" description="DUF4352" evidence="2">
    <location>
        <begin position="45"/>
        <end position="147"/>
    </location>
</feature>
<dbReference type="Proteomes" id="UP000242662">
    <property type="component" value="Unassembled WGS sequence"/>
</dbReference>
<accession>A0A1G6HBS4</accession>
<keyword evidence="1" id="KW-0732">Signal</keyword>
<protein>
    <recommendedName>
        <fullName evidence="2">DUF4352 domain-containing protein</fullName>
    </recommendedName>
</protein>
<evidence type="ECO:0000313" key="4">
    <source>
        <dbReference type="Proteomes" id="UP000242662"/>
    </source>
</evidence>
<evidence type="ECO:0000256" key="1">
    <source>
        <dbReference type="ARBA" id="ARBA00022729"/>
    </source>
</evidence>
<gene>
    <name evidence="3" type="ORF">SAMN05421737_103161</name>
</gene>
<dbReference type="RefSeq" id="WP_090775011.1">
    <property type="nucleotide sequence ID" value="NZ_FMYM01000003.1"/>
</dbReference>
<dbReference type="Gene3D" id="2.60.40.1240">
    <property type="match status" value="1"/>
</dbReference>
<dbReference type="EMBL" id="FMYM01000003">
    <property type="protein sequence ID" value="SDB91720.1"/>
    <property type="molecule type" value="Genomic_DNA"/>
</dbReference>
<sequence length="161" mass="17739">MKKKWLLLSGLILCLCLLVGLSVTFWKTWPSDATSIQTETAASSNKTQEMSGLVLTLNGVTTEKQEDDTLLVLADVTIENTRKSTVNFSLMNFTLMDTDHYAYEHVSNVETKGILGGQIPSGRAVSGEVAFIVPKGASFELLYTDHFRTGQLVFPFTVDNK</sequence>
<dbReference type="AlphaFoldDB" id="A0A1G6HBS4"/>
<evidence type="ECO:0000313" key="3">
    <source>
        <dbReference type="EMBL" id="SDB91720.1"/>
    </source>
</evidence>
<name>A0A1G6HBS4_9BACI</name>
<dbReference type="InterPro" id="IPR029051">
    <property type="entry name" value="DUF4352"/>
</dbReference>
<proteinExistence type="predicted"/>
<dbReference type="STRING" id="1464122.SAMN05421737_103161"/>
<reference evidence="4" key="1">
    <citation type="submission" date="2016-09" db="EMBL/GenBank/DDBJ databases">
        <authorList>
            <person name="Varghese N."/>
            <person name="Submissions S."/>
        </authorList>
    </citation>
    <scope>NUCLEOTIDE SEQUENCE [LARGE SCALE GENOMIC DNA]</scope>
    <source>
        <strain evidence="4">25nlg</strain>
    </source>
</reference>
<dbReference type="OrthoDB" id="2873963at2"/>
<keyword evidence="4" id="KW-1185">Reference proteome</keyword>
<evidence type="ECO:0000259" key="2">
    <source>
        <dbReference type="Pfam" id="PF11611"/>
    </source>
</evidence>